<gene>
    <name evidence="2" type="ORF">SPARVUS_LOCUS16724819</name>
</gene>
<name>A0ABN9HU19_9NEOB</name>
<evidence type="ECO:0000256" key="1">
    <source>
        <dbReference type="SAM" id="MobiDB-lite"/>
    </source>
</evidence>
<feature type="region of interest" description="Disordered" evidence="1">
    <location>
        <begin position="68"/>
        <end position="95"/>
    </location>
</feature>
<protein>
    <submittedName>
        <fullName evidence="2">Uncharacterized protein</fullName>
    </submittedName>
</protein>
<comment type="caution">
    <text evidence="2">The sequence shown here is derived from an EMBL/GenBank/DDBJ whole genome shotgun (WGS) entry which is preliminary data.</text>
</comment>
<accession>A0ABN9HU19</accession>
<reference evidence="2" key="1">
    <citation type="submission" date="2023-05" db="EMBL/GenBank/DDBJ databases">
        <authorList>
            <person name="Stuckert A."/>
        </authorList>
    </citation>
    <scope>NUCLEOTIDE SEQUENCE</scope>
</reference>
<keyword evidence="3" id="KW-1185">Reference proteome</keyword>
<evidence type="ECO:0000313" key="3">
    <source>
        <dbReference type="Proteomes" id="UP001162483"/>
    </source>
</evidence>
<feature type="compositionally biased region" description="Polar residues" evidence="1">
    <location>
        <begin position="27"/>
        <end position="39"/>
    </location>
</feature>
<feature type="non-terminal residue" evidence="2">
    <location>
        <position position="95"/>
    </location>
</feature>
<organism evidence="2 3">
    <name type="scientific">Staurois parvus</name>
    <dbReference type="NCBI Taxonomy" id="386267"/>
    <lineage>
        <taxon>Eukaryota</taxon>
        <taxon>Metazoa</taxon>
        <taxon>Chordata</taxon>
        <taxon>Craniata</taxon>
        <taxon>Vertebrata</taxon>
        <taxon>Euteleostomi</taxon>
        <taxon>Amphibia</taxon>
        <taxon>Batrachia</taxon>
        <taxon>Anura</taxon>
        <taxon>Neobatrachia</taxon>
        <taxon>Ranoidea</taxon>
        <taxon>Ranidae</taxon>
        <taxon>Staurois</taxon>
    </lineage>
</organism>
<feature type="non-terminal residue" evidence="2">
    <location>
        <position position="1"/>
    </location>
</feature>
<sequence>YAAPLQLRSAEANDLTSSLNKKKTDFSIHTSEQGRTDNSWGPRAIEDHGAPVSLPKLKKAYEKGTRGISWGPLLTPGSRAVPEFPNGQSAPAIQH</sequence>
<feature type="compositionally biased region" description="Polar residues" evidence="1">
    <location>
        <begin position="86"/>
        <end position="95"/>
    </location>
</feature>
<dbReference type="Proteomes" id="UP001162483">
    <property type="component" value="Unassembled WGS sequence"/>
</dbReference>
<dbReference type="EMBL" id="CATNWA010021963">
    <property type="protein sequence ID" value="CAI9624619.1"/>
    <property type="molecule type" value="Genomic_DNA"/>
</dbReference>
<proteinExistence type="predicted"/>
<evidence type="ECO:0000313" key="2">
    <source>
        <dbReference type="EMBL" id="CAI9624619.1"/>
    </source>
</evidence>
<feature type="region of interest" description="Disordered" evidence="1">
    <location>
        <begin position="24"/>
        <end position="51"/>
    </location>
</feature>